<keyword evidence="7" id="KW-0175">Coiled coil</keyword>
<name>A0ABQ9JAA8_9CUCU</name>
<dbReference type="Gene3D" id="3.30.420.10">
    <property type="entry name" value="Ribonuclease H-like superfamily/Ribonuclease H"/>
    <property type="match status" value="1"/>
</dbReference>
<evidence type="ECO:0000256" key="5">
    <source>
        <dbReference type="ARBA" id="ARBA00022801"/>
    </source>
</evidence>
<evidence type="ECO:0000256" key="4">
    <source>
        <dbReference type="ARBA" id="ARBA00022759"/>
    </source>
</evidence>
<dbReference type="Gene3D" id="2.40.70.10">
    <property type="entry name" value="Acid Proteases"/>
    <property type="match status" value="1"/>
</dbReference>
<dbReference type="PROSITE" id="PS00141">
    <property type="entry name" value="ASP_PROTEASE"/>
    <property type="match status" value="1"/>
</dbReference>
<evidence type="ECO:0000256" key="6">
    <source>
        <dbReference type="ARBA" id="ARBA00022918"/>
    </source>
</evidence>
<evidence type="ECO:0000256" key="1">
    <source>
        <dbReference type="ARBA" id="ARBA00022679"/>
    </source>
</evidence>
<dbReference type="InterPro" id="IPR001584">
    <property type="entry name" value="Integrase_cat-core"/>
</dbReference>
<gene>
    <name evidence="9" type="ORF">NQ317_000957</name>
</gene>
<sequence>MNKPQTLAALKENIEEEMGNLDEKRRILARLLERERTVGGAAEIVDPQFNFDTERDAINATLESIKSLIDEFEGPTSDSLYKRIKSRLAHVSSRVHRMSLDVNLEQYELQLLFKNESYATCLHLDAELHEKVVRPNIVANNVPEFREPLQNAPITVNCGSKTVPVYKLALQFNGESKKLLSFIERVEELAQARHISKSDLFESACDLFTGKATFWLRQVKPQVTDWDSLIERLKQDFLKSDFDEEIWEQIKSRYQGKYESVVIFIACLESLFSRLSRPAIELTKIKYIRKGLQPEYRKRLALQDINSVADLSKLCKKLEEADILDLESRSSRQSSSNSLIDPELAYVSGSRPQHNSTGVWCTGRNGTYLYKMSGKLIEEAGPVGHHPPPKIVSRADANLKQPSSGFFDKNDWLSWIHNVKNFYVNYNKLNSVAQVSPLFCLLDSGATMSFIGAKGLSLLKKLDLKLNPSVLKTVATADGTEQPVMGVVDLPILINNTCEVIKALVVPALTQAFIFGNDFCNTFQIRIDFREKTWDVRSNFSSCQLGSVSEINQVDGVQDLCTYEGLSVSQRHQVNEIIDSFKEISSDSRIGRTEKISQKLANTARMGLMGSEKPVKYPFQIIAVDIMGPFPRSSKGNCYLLVVGDWFSKYTLLHPMRQATAQNVVKFIENHVFLAFGVPQFIICDNGTQFAGRVFKKLADTYQVQKIWFSPRYAAQCNFVERNNKTVGTAIRCYVEEHKDWDQELSKIQHAINTAKHEVTGYSPAFLVFGRHVPLSGKYYGQVTSTADVELLPGDRGSYAEGLTSLSQVFSEVRHRIHLAYQRNAAAYNLRKRDISFEVGDKVWRRNKVLSDAVNKFAAKLAPKSIGTDSQSSRIIPLRLSRFQLHPTPNVLMSGDLGGNSLRLTFCSCNYLFTNNAR</sequence>
<dbReference type="CDD" id="cd00303">
    <property type="entry name" value="retropepsin_like"/>
    <property type="match status" value="1"/>
</dbReference>
<evidence type="ECO:0000313" key="9">
    <source>
        <dbReference type="EMBL" id="KAJ8975115.1"/>
    </source>
</evidence>
<dbReference type="PROSITE" id="PS50994">
    <property type="entry name" value="INTEGRASE"/>
    <property type="match status" value="1"/>
</dbReference>
<evidence type="ECO:0000313" key="10">
    <source>
        <dbReference type="Proteomes" id="UP001162164"/>
    </source>
</evidence>
<keyword evidence="3" id="KW-0540">Nuclease</keyword>
<accession>A0ABQ9JAA8</accession>
<dbReference type="InterPro" id="IPR001969">
    <property type="entry name" value="Aspartic_peptidase_AS"/>
</dbReference>
<keyword evidence="6" id="KW-0695">RNA-directed DNA polymerase</keyword>
<dbReference type="InterPro" id="IPR036397">
    <property type="entry name" value="RNaseH_sf"/>
</dbReference>
<dbReference type="InterPro" id="IPR021109">
    <property type="entry name" value="Peptidase_aspartic_dom_sf"/>
</dbReference>
<protein>
    <recommendedName>
        <fullName evidence="8">Integrase catalytic domain-containing protein</fullName>
    </recommendedName>
</protein>
<keyword evidence="2" id="KW-0548">Nucleotidyltransferase</keyword>
<keyword evidence="10" id="KW-1185">Reference proteome</keyword>
<evidence type="ECO:0000256" key="7">
    <source>
        <dbReference type="SAM" id="Coils"/>
    </source>
</evidence>
<dbReference type="SUPFAM" id="SSF53098">
    <property type="entry name" value="Ribonuclease H-like"/>
    <property type="match status" value="1"/>
</dbReference>
<dbReference type="InterPro" id="IPR050951">
    <property type="entry name" value="Retrovirus_Pol_polyprotein"/>
</dbReference>
<dbReference type="Pfam" id="PF00665">
    <property type="entry name" value="rve"/>
    <property type="match status" value="1"/>
</dbReference>
<organism evidence="9 10">
    <name type="scientific">Molorchus minor</name>
    <dbReference type="NCBI Taxonomy" id="1323400"/>
    <lineage>
        <taxon>Eukaryota</taxon>
        <taxon>Metazoa</taxon>
        <taxon>Ecdysozoa</taxon>
        <taxon>Arthropoda</taxon>
        <taxon>Hexapoda</taxon>
        <taxon>Insecta</taxon>
        <taxon>Pterygota</taxon>
        <taxon>Neoptera</taxon>
        <taxon>Endopterygota</taxon>
        <taxon>Coleoptera</taxon>
        <taxon>Polyphaga</taxon>
        <taxon>Cucujiformia</taxon>
        <taxon>Chrysomeloidea</taxon>
        <taxon>Cerambycidae</taxon>
        <taxon>Lamiinae</taxon>
        <taxon>Monochamini</taxon>
        <taxon>Molorchus</taxon>
    </lineage>
</organism>
<feature type="coiled-coil region" evidence="7">
    <location>
        <begin position="7"/>
        <end position="34"/>
    </location>
</feature>
<evidence type="ECO:0000256" key="3">
    <source>
        <dbReference type="ARBA" id="ARBA00022722"/>
    </source>
</evidence>
<evidence type="ECO:0000259" key="8">
    <source>
        <dbReference type="PROSITE" id="PS50994"/>
    </source>
</evidence>
<feature type="domain" description="Integrase catalytic" evidence="8">
    <location>
        <begin position="610"/>
        <end position="772"/>
    </location>
</feature>
<dbReference type="PANTHER" id="PTHR37984">
    <property type="entry name" value="PROTEIN CBG26694"/>
    <property type="match status" value="1"/>
</dbReference>
<evidence type="ECO:0000256" key="2">
    <source>
        <dbReference type="ARBA" id="ARBA00022695"/>
    </source>
</evidence>
<reference evidence="9" key="1">
    <citation type="journal article" date="2023" name="Insect Mol. Biol.">
        <title>Genome sequencing provides insights into the evolution of gene families encoding plant cell wall-degrading enzymes in longhorned beetles.</title>
        <authorList>
            <person name="Shin N.R."/>
            <person name="Okamura Y."/>
            <person name="Kirsch R."/>
            <person name="Pauchet Y."/>
        </authorList>
    </citation>
    <scope>NUCLEOTIDE SEQUENCE</scope>
    <source>
        <strain evidence="9">MMC_N1</strain>
    </source>
</reference>
<keyword evidence="5" id="KW-0378">Hydrolase</keyword>
<dbReference type="PANTHER" id="PTHR37984:SF5">
    <property type="entry name" value="PROTEIN NYNRIN-LIKE"/>
    <property type="match status" value="1"/>
</dbReference>
<dbReference type="Proteomes" id="UP001162164">
    <property type="component" value="Unassembled WGS sequence"/>
</dbReference>
<keyword evidence="1" id="KW-0808">Transferase</keyword>
<dbReference type="InterPro" id="IPR012337">
    <property type="entry name" value="RNaseH-like_sf"/>
</dbReference>
<dbReference type="SUPFAM" id="SSF50630">
    <property type="entry name" value="Acid proteases"/>
    <property type="match status" value="1"/>
</dbReference>
<proteinExistence type="predicted"/>
<keyword evidence="4" id="KW-0255">Endonuclease</keyword>
<dbReference type="EMBL" id="JAPWTJ010000875">
    <property type="protein sequence ID" value="KAJ8975115.1"/>
    <property type="molecule type" value="Genomic_DNA"/>
</dbReference>
<comment type="caution">
    <text evidence="9">The sequence shown here is derived from an EMBL/GenBank/DDBJ whole genome shotgun (WGS) entry which is preliminary data.</text>
</comment>